<dbReference type="Gene3D" id="1.20.5.4130">
    <property type="match status" value="1"/>
</dbReference>
<accession>A0ABD1G5A9</accession>
<dbReference type="EMBL" id="JBEAFC010000010">
    <property type="protein sequence ID" value="KAL1538283.1"/>
    <property type="molecule type" value="Genomic_DNA"/>
</dbReference>
<proteinExistence type="predicted"/>
<name>A0ABD1G5A9_SALDI</name>
<organism evidence="1 2">
    <name type="scientific">Salvia divinorum</name>
    <name type="common">Maria pastora</name>
    <name type="synonym">Diviner's sage</name>
    <dbReference type="NCBI Taxonomy" id="28513"/>
    <lineage>
        <taxon>Eukaryota</taxon>
        <taxon>Viridiplantae</taxon>
        <taxon>Streptophyta</taxon>
        <taxon>Embryophyta</taxon>
        <taxon>Tracheophyta</taxon>
        <taxon>Spermatophyta</taxon>
        <taxon>Magnoliopsida</taxon>
        <taxon>eudicotyledons</taxon>
        <taxon>Gunneridae</taxon>
        <taxon>Pentapetalae</taxon>
        <taxon>asterids</taxon>
        <taxon>lamiids</taxon>
        <taxon>Lamiales</taxon>
        <taxon>Lamiaceae</taxon>
        <taxon>Nepetoideae</taxon>
        <taxon>Mentheae</taxon>
        <taxon>Salviinae</taxon>
        <taxon>Salvia</taxon>
        <taxon>Salvia subgen. Calosphace</taxon>
    </lineage>
</organism>
<dbReference type="AlphaFoldDB" id="A0ABD1G5A9"/>
<protein>
    <submittedName>
        <fullName evidence="1">Late blight resistance protein R1B-16</fullName>
    </submittedName>
</protein>
<gene>
    <name evidence="1" type="ORF">AAHA92_27044</name>
</gene>
<keyword evidence="2" id="KW-1185">Reference proteome</keyword>
<sequence>MRYELENEMRIVCHLICTTLSQNVFPALLSSLSPKLNIILSLSTPFPSEPAWPRHSRWWSRRNCAAVIGHLRQISTRRVDMAYAALLSALQALKKATQQDFISNLLSIKNQITILDEKFRFLQDFLENDPPPASRDVIHILEGRIREAAYRAEDIIDFHFQDKIVTVPLTVTLPVPVPVTMKTSYWRTLSAVWRFFSLSNKQGRIKDVRADSRLKLYQYFQEVVNEVDSILQEVVLIKESREFESLHMNDHHPPGDADDVGSSKITPTAMEWPELARRL</sequence>
<dbReference type="Proteomes" id="UP001567538">
    <property type="component" value="Unassembled WGS sequence"/>
</dbReference>
<evidence type="ECO:0000313" key="2">
    <source>
        <dbReference type="Proteomes" id="UP001567538"/>
    </source>
</evidence>
<evidence type="ECO:0000313" key="1">
    <source>
        <dbReference type="EMBL" id="KAL1538283.1"/>
    </source>
</evidence>
<comment type="caution">
    <text evidence="1">The sequence shown here is derived from an EMBL/GenBank/DDBJ whole genome shotgun (WGS) entry which is preliminary data.</text>
</comment>
<reference evidence="1 2" key="1">
    <citation type="submission" date="2024-06" db="EMBL/GenBank/DDBJ databases">
        <title>A chromosome level genome sequence of Diviner's sage (Salvia divinorum).</title>
        <authorList>
            <person name="Ford S.A."/>
            <person name="Ro D.-K."/>
            <person name="Ness R.W."/>
            <person name="Phillips M.A."/>
        </authorList>
    </citation>
    <scope>NUCLEOTIDE SEQUENCE [LARGE SCALE GENOMIC DNA]</scope>
    <source>
        <strain evidence="1">SAF-2024a</strain>
        <tissue evidence="1">Leaf</tissue>
    </source>
</reference>